<accession>A0A6H2GX49</accession>
<reference evidence="2 3" key="1">
    <citation type="submission" date="2020-04" db="EMBL/GenBank/DDBJ databases">
        <title>Novel Paenibacillus strain UniB2 isolated from commercial digestive syrup.</title>
        <authorList>
            <person name="Thorat V."/>
            <person name="Kirdat K."/>
            <person name="Tiwarekar B."/>
            <person name="Yadav A."/>
        </authorList>
    </citation>
    <scope>NUCLEOTIDE SEQUENCE [LARGE SCALE GENOMIC DNA]</scope>
    <source>
        <strain evidence="2 3">UniB2</strain>
    </source>
</reference>
<gene>
    <name evidence="2" type="ORF">HGI30_10715</name>
</gene>
<dbReference type="SUPFAM" id="SSF53335">
    <property type="entry name" value="S-adenosyl-L-methionine-dependent methyltransferases"/>
    <property type="match status" value="1"/>
</dbReference>
<evidence type="ECO:0000259" key="1">
    <source>
        <dbReference type="Pfam" id="PF13649"/>
    </source>
</evidence>
<dbReference type="EMBL" id="CP051428">
    <property type="protein sequence ID" value="QJC51975.1"/>
    <property type="molecule type" value="Genomic_DNA"/>
</dbReference>
<protein>
    <submittedName>
        <fullName evidence="2">Methyltransferase domain-containing protein</fullName>
    </submittedName>
</protein>
<dbReference type="InterPro" id="IPR041698">
    <property type="entry name" value="Methyltransf_25"/>
</dbReference>
<dbReference type="RefSeq" id="WP_168907553.1">
    <property type="nucleotide sequence ID" value="NZ_CP051428.1"/>
</dbReference>
<proteinExistence type="predicted"/>
<evidence type="ECO:0000313" key="2">
    <source>
        <dbReference type="EMBL" id="QJC51975.1"/>
    </source>
</evidence>
<keyword evidence="2" id="KW-0808">Transferase</keyword>
<keyword evidence="3" id="KW-1185">Reference proteome</keyword>
<dbReference type="PANTHER" id="PTHR43591">
    <property type="entry name" value="METHYLTRANSFERASE"/>
    <property type="match status" value="1"/>
</dbReference>
<dbReference type="CDD" id="cd02440">
    <property type="entry name" value="AdoMet_MTases"/>
    <property type="match status" value="1"/>
</dbReference>
<sequence length="235" mass="25902">MKRHDAKEMLDEEGSVEPQELERSLREVGAVNRYLGGNPPLLRHLDRLLGKAGQAAGAQRPLRVLDVATGLADQPLAVHRWAADRGRRITVTGVEISPAIAELARRRTSHNADITIDVADGRRLPYADGSFDVAFSNLALHHLSDADAVAMLRELQRVARHGWVVTDLERHPLAYGAARLLALAVWRSPVTRHDGPLSVRRSYTADEALALLRQAGLTGAVRRHFPWRIALLSDA</sequence>
<dbReference type="AlphaFoldDB" id="A0A6H2GX49"/>
<dbReference type="Gene3D" id="3.40.50.150">
    <property type="entry name" value="Vaccinia Virus protein VP39"/>
    <property type="match status" value="1"/>
</dbReference>
<name>A0A6H2GX49_9BACL</name>
<feature type="domain" description="Methyltransferase" evidence="1">
    <location>
        <begin position="64"/>
        <end position="162"/>
    </location>
</feature>
<dbReference type="InterPro" id="IPR029063">
    <property type="entry name" value="SAM-dependent_MTases_sf"/>
</dbReference>
<dbReference type="GO" id="GO:0008168">
    <property type="term" value="F:methyltransferase activity"/>
    <property type="evidence" value="ECO:0007669"/>
    <property type="project" value="UniProtKB-KW"/>
</dbReference>
<keyword evidence="2" id="KW-0489">Methyltransferase</keyword>
<dbReference type="GO" id="GO:0032259">
    <property type="term" value="P:methylation"/>
    <property type="evidence" value="ECO:0007669"/>
    <property type="project" value="UniProtKB-KW"/>
</dbReference>
<organism evidence="2 3">
    <name type="scientific">Paenibacillus albicereus</name>
    <dbReference type="NCBI Taxonomy" id="2726185"/>
    <lineage>
        <taxon>Bacteria</taxon>
        <taxon>Bacillati</taxon>
        <taxon>Bacillota</taxon>
        <taxon>Bacilli</taxon>
        <taxon>Bacillales</taxon>
        <taxon>Paenibacillaceae</taxon>
        <taxon>Paenibacillus</taxon>
    </lineage>
</organism>
<dbReference type="Pfam" id="PF13649">
    <property type="entry name" value="Methyltransf_25"/>
    <property type="match status" value="1"/>
</dbReference>
<evidence type="ECO:0000313" key="3">
    <source>
        <dbReference type="Proteomes" id="UP000502136"/>
    </source>
</evidence>
<dbReference type="KEGG" id="palr:HGI30_10715"/>
<dbReference type="Proteomes" id="UP000502136">
    <property type="component" value="Chromosome"/>
</dbReference>